<dbReference type="Proteomes" id="UP001189429">
    <property type="component" value="Unassembled WGS sequence"/>
</dbReference>
<feature type="non-terminal residue" evidence="1">
    <location>
        <position position="1"/>
    </location>
</feature>
<evidence type="ECO:0000313" key="2">
    <source>
        <dbReference type="Proteomes" id="UP001189429"/>
    </source>
</evidence>
<evidence type="ECO:0000313" key="1">
    <source>
        <dbReference type="EMBL" id="CAK0893644.1"/>
    </source>
</evidence>
<name>A0ABN9X2W8_9DINO</name>
<accession>A0ABN9X2W8</accession>
<gene>
    <name evidence="1" type="ORF">PCOR1329_LOCUS72911</name>
</gene>
<dbReference type="Gene3D" id="3.40.50.300">
    <property type="entry name" value="P-loop containing nucleotide triphosphate hydrolases"/>
    <property type="match status" value="1"/>
</dbReference>
<proteinExistence type="predicted"/>
<organism evidence="1 2">
    <name type="scientific">Prorocentrum cordatum</name>
    <dbReference type="NCBI Taxonomy" id="2364126"/>
    <lineage>
        <taxon>Eukaryota</taxon>
        <taxon>Sar</taxon>
        <taxon>Alveolata</taxon>
        <taxon>Dinophyceae</taxon>
        <taxon>Prorocentrales</taxon>
        <taxon>Prorocentraceae</taxon>
        <taxon>Prorocentrum</taxon>
    </lineage>
</organism>
<sequence length="73" mass="7903">AICDVVLEEDDSGKRVCGPQVIIGGAMKCGTNTLGSLLQLHPRVKFHYCVNQECEQCHDNPAGCQEKFQGSPV</sequence>
<dbReference type="EMBL" id="CAUYUJ010019779">
    <property type="protein sequence ID" value="CAK0893644.1"/>
    <property type="molecule type" value="Genomic_DNA"/>
</dbReference>
<dbReference type="SUPFAM" id="SSF52540">
    <property type="entry name" value="P-loop containing nucleoside triphosphate hydrolases"/>
    <property type="match status" value="1"/>
</dbReference>
<reference evidence="1" key="1">
    <citation type="submission" date="2023-10" db="EMBL/GenBank/DDBJ databases">
        <authorList>
            <person name="Chen Y."/>
            <person name="Shah S."/>
            <person name="Dougan E. K."/>
            <person name="Thang M."/>
            <person name="Chan C."/>
        </authorList>
    </citation>
    <scope>NUCLEOTIDE SEQUENCE [LARGE SCALE GENOMIC DNA]</scope>
</reference>
<evidence type="ECO:0008006" key="3">
    <source>
        <dbReference type="Google" id="ProtNLM"/>
    </source>
</evidence>
<protein>
    <recommendedName>
        <fullName evidence="3">Sulfotransferase</fullName>
    </recommendedName>
</protein>
<keyword evidence="2" id="KW-1185">Reference proteome</keyword>
<dbReference type="InterPro" id="IPR027417">
    <property type="entry name" value="P-loop_NTPase"/>
</dbReference>
<comment type="caution">
    <text evidence="1">The sequence shown here is derived from an EMBL/GenBank/DDBJ whole genome shotgun (WGS) entry which is preliminary data.</text>
</comment>